<sequence>MLTIEEKDESGTVVDTYTVAAGRTLVGTRRDSEGTGRKVFSRARRVLEDVFLPAGYPTSVPPDYFRYQVYNALQAFFSALASLIASRAVLEGHGVGDPSASATDAMILTILQDVFSRLTTILGAYALGTSLFPEAKTYRFLADLLNDAAILLDSASPLLSLSHAGSPALPLAESGSTAAPVPRSGLRVAALCLSGALRALCGIAAGGSKAALTVHFARDGRAPGDVGDLNAKDGSRETVLSLLGMLTGTLVLRYLRDPAPTYAVLAFLVAAHLAANWAAVRAVVLPTLNRERAGLAWRAFSDGGGDLSAEAPAPAWVAARERVLAWRPAEIRGRDGRRAGDAAFASVADLRRHCRSHPGDALRAALERYKDERYLLLLRASPSGVLIFMKEGCTPMDRLKAWVNAVELVSRDPRAAFGSFDVFVRKMGEAGWRVEDGLVAAPARSVVVREGGEGEGKKGV</sequence>
<evidence type="ECO:0000313" key="7">
    <source>
        <dbReference type="EMBL" id="EPQ53725.1"/>
    </source>
</evidence>
<gene>
    <name evidence="7" type="ORF">GLOTRDRAFT_139854</name>
</gene>
<dbReference type="InterPro" id="IPR054549">
    <property type="entry name" value="UVB_sens_RUS_dom"/>
</dbReference>
<dbReference type="RefSeq" id="XP_007868018.1">
    <property type="nucleotide sequence ID" value="XM_007869827.1"/>
</dbReference>
<dbReference type="HOGENOM" id="CLU_015325_5_1_1"/>
<keyword evidence="3" id="KW-0812">Transmembrane</keyword>
<dbReference type="EMBL" id="KB469305">
    <property type="protein sequence ID" value="EPQ53725.1"/>
    <property type="molecule type" value="Genomic_DNA"/>
</dbReference>
<keyword evidence="5" id="KW-0472">Membrane</keyword>
<dbReference type="GeneID" id="19304362"/>
<comment type="similarity">
    <text evidence="2">Belongs to the RUS1 family.</text>
</comment>
<dbReference type="InterPro" id="IPR006968">
    <property type="entry name" value="RUS_fam"/>
</dbReference>
<dbReference type="GO" id="GO:0016020">
    <property type="term" value="C:membrane"/>
    <property type="evidence" value="ECO:0007669"/>
    <property type="project" value="UniProtKB-SubCell"/>
</dbReference>
<dbReference type="OrthoDB" id="364779at2759"/>
<dbReference type="PANTHER" id="PTHR12770:SF31">
    <property type="entry name" value="RUS FAMILY MEMBER 1"/>
    <property type="match status" value="1"/>
</dbReference>
<keyword evidence="4" id="KW-1133">Transmembrane helix</keyword>
<keyword evidence="8" id="KW-1185">Reference proteome</keyword>
<comment type="subcellular location">
    <subcellularLocation>
        <location evidence="1">Membrane</location>
    </subcellularLocation>
</comment>
<evidence type="ECO:0000259" key="6">
    <source>
        <dbReference type="Pfam" id="PF04884"/>
    </source>
</evidence>
<evidence type="ECO:0000256" key="3">
    <source>
        <dbReference type="ARBA" id="ARBA00022692"/>
    </source>
</evidence>
<dbReference type="AlphaFoldDB" id="S7RHF3"/>
<dbReference type="OMA" id="KWGNLAE"/>
<dbReference type="Pfam" id="PF04884">
    <property type="entry name" value="UVB_sens_prot"/>
    <property type="match status" value="1"/>
</dbReference>
<dbReference type="PANTHER" id="PTHR12770">
    <property type="entry name" value="RUS1 FAMILY PROTEIN C16ORF58"/>
    <property type="match status" value="1"/>
</dbReference>
<organism evidence="7 8">
    <name type="scientific">Gloeophyllum trabeum (strain ATCC 11539 / FP-39264 / Madison 617)</name>
    <name type="common">Brown rot fungus</name>
    <dbReference type="NCBI Taxonomy" id="670483"/>
    <lineage>
        <taxon>Eukaryota</taxon>
        <taxon>Fungi</taxon>
        <taxon>Dikarya</taxon>
        <taxon>Basidiomycota</taxon>
        <taxon>Agaricomycotina</taxon>
        <taxon>Agaricomycetes</taxon>
        <taxon>Gloeophyllales</taxon>
        <taxon>Gloeophyllaceae</taxon>
        <taxon>Gloeophyllum</taxon>
    </lineage>
</organism>
<evidence type="ECO:0000256" key="4">
    <source>
        <dbReference type="ARBA" id="ARBA00022989"/>
    </source>
</evidence>
<reference evidence="7 8" key="1">
    <citation type="journal article" date="2012" name="Science">
        <title>The Paleozoic origin of enzymatic lignin decomposition reconstructed from 31 fungal genomes.</title>
        <authorList>
            <person name="Floudas D."/>
            <person name="Binder M."/>
            <person name="Riley R."/>
            <person name="Barry K."/>
            <person name="Blanchette R.A."/>
            <person name="Henrissat B."/>
            <person name="Martinez A.T."/>
            <person name="Otillar R."/>
            <person name="Spatafora J.W."/>
            <person name="Yadav J.S."/>
            <person name="Aerts A."/>
            <person name="Benoit I."/>
            <person name="Boyd A."/>
            <person name="Carlson A."/>
            <person name="Copeland A."/>
            <person name="Coutinho P.M."/>
            <person name="de Vries R.P."/>
            <person name="Ferreira P."/>
            <person name="Findley K."/>
            <person name="Foster B."/>
            <person name="Gaskell J."/>
            <person name="Glotzer D."/>
            <person name="Gorecki P."/>
            <person name="Heitman J."/>
            <person name="Hesse C."/>
            <person name="Hori C."/>
            <person name="Igarashi K."/>
            <person name="Jurgens J.A."/>
            <person name="Kallen N."/>
            <person name="Kersten P."/>
            <person name="Kohler A."/>
            <person name="Kuees U."/>
            <person name="Kumar T.K.A."/>
            <person name="Kuo A."/>
            <person name="LaButti K."/>
            <person name="Larrondo L.F."/>
            <person name="Lindquist E."/>
            <person name="Ling A."/>
            <person name="Lombard V."/>
            <person name="Lucas S."/>
            <person name="Lundell T."/>
            <person name="Martin R."/>
            <person name="McLaughlin D.J."/>
            <person name="Morgenstern I."/>
            <person name="Morin E."/>
            <person name="Murat C."/>
            <person name="Nagy L.G."/>
            <person name="Nolan M."/>
            <person name="Ohm R.A."/>
            <person name="Patyshakuliyeva A."/>
            <person name="Rokas A."/>
            <person name="Ruiz-Duenas F.J."/>
            <person name="Sabat G."/>
            <person name="Salamov A."/>
            <person name="Samejima M."/>
            <person name="Schmutz J."/>
            <person name="Slot J.C."/>
            <person name="St John F."/>
            <person name="Stenlid J."/>
            <person name="Sun H."/>
            <person name="Sun S."/>
            <person name="Syed K."/>
            <person name="Tsang A."/>
            <person name="Wiebenga A."/>
            <person name="Young D."/>
            <person name="Pisabarro A."/>
            <person name="Eastwood D.C."/>
            <person name="Martin F."/>
            <person name="Cullen D."/>
            <person name="Grigoriev I.V."/>
            <person name="Hibbett D.S."/>
        </authorList>
    </citation>
    <scope>NUCLEOTIDE SEQUENCE [LARGE SCALE GENOMIC DNA]</scope>
    <source>
        <strain evidence="7 8">ATCC 11539</strain>
    </source>
</reference>
<evidence type="ECO:0000256" key="1">
    <source>
        <dbReference type="ARBA" id="ARBA00004370"/>
    </source>
</evidence>
<dbReference type="KEGG" id="gtr:GLOTRDRAFT_139854"/>
<feature type="domain" description="Protein root UVB sensitive/RUS" evidence="6">
    <location>
        <begin position="42"/>
        <end position="301"/>
    </location>
</feature>
<evidence type="ECO:0000256" key="5">
    <source>
        <dbReference type="ARBA" id="ARBA00023136"/>
    </source>
</evidence>
<name>S7RHF3_GLOTA</name>
<dbReference type="eggNOG" id="KOG4249">
    <property type="taxonomic scope" value="Eukaryota"/>
</dbReference>
<accession>S7RHF3</accession>
<evidence type="ECO:0000313" key="8">
    <source>
        <dbReference type="Proteomes" id="UP000030669"/>
    </source>
</evidence>
<protein>
    <submittedName>
        <fullName evidence="7">DUF647-domain-containing protein</fullName>
    </submittedName>
</protein>
<proteinExistence type="inferred from homology"/>
<evidence type="ECO:0000256" key="2">
    <source>
        <dbReference type="ARBA" id="ARBA00007558"/>
    </source>
</evidence>
<dbReference type="Proteomes" id="UP000030669">
    <property type="component" value="Unassembled WGS sequence"/>
</dbReference>